<dbReference type="Gene3D" id="3.60.21.10">
    <property type="match status" value="1"/>
</dbReference>
<gene>
    <name evidence="3" type="ORF">ACCI51_04620</name>
</gene>
<keyword evidence="4" id="KW-1185">Reference proteome</keyword>
<reference evidence="3 4" key="1">
    <citation type="submission" date="2024-08" db="EMBL/GenBank/DDBJ databases">
        <authorList>
            <person name="Ishaq N."/>
        </authorList>
    </citation>
    <scope>NUCLEOTIDE SEQUENCE [LARGE SCALE GENOMIC DNA]</scope>
    <source>
        <strain evidence="3 4">JCM 30400</strain>
    </source>
</reference>
<dbReference type="SUPFAM" id="SSF48208">
    <property type="entry name" value="Six-hairpin glycosidases"/>
    <property type="match status" value="1"/>
</dbReference>
<dbReference type="InterPro" id="IPR029052">
    <property type="entry name" value="Metallo-depent_PP-like"/>
</dbReference>
<dbReference type="Pfam" id="PF09587">
    <property type="entry name" value="PGA_cap"/>
    <property type="match status" value="1"/>
</dbReference>
<dbReference type="SUPFAM" id="SSF56300">
    <property type="entry name" value="Metallo-dependent phosphatases"/>
    <property type="match status" value="1"/>
</dbReference>
<sequence length="1446" mass="162630">MSLSSMLKRARPLVERALSTICPPYTLFFSISDAKQRATVRHTNSADFPKAWQALSVSAYEAAQRSKIEPCWLRVDWVTSKSATTLAGFHEILANTKRGYFRYGLALDLDCKIAFLEQELNGNAMLDGGNRIDHAILNEKNFTSYSQIRFGPQVKLDFPEDKNIVILSTEGIFCENAQDPIHLYPSGLDAGRRAIKESDSTQITRLILSSSRYLAKQVKSNGRFQYGWHSCFDREIETYNNLHHASSTYSMIEAWEVSKDPDLLKAIQQTLKYLAKKSIKIATLESGETAAFLVESSNEIKLGSNAMSLLALVKYSEVVQSRTYTELTEQLGRGIEYMQNPDSGQFCHVLEYPSLNKKVQRRILCHDGEAAFALIRLYGWNKNPRWLAIVETAFEYFIVSEHWRAHDYWLSHSVNELTIYRPEEKYYQFGIRNFANHLNFVERNIVTFPTLLQLMMAAEKLISKIHSQGKFQYLLDQIDLEHFYRALHKRANYLFNGYFWPEFAMFFKNPAKILGSFFIRHLAFRIRIDDVEHYLSGLIAYREYLVTNKAKGQQIALKLPYHVVEDPGNKTVTSKDLQIKSVLAWGGGVNLGRRQHYRTAQLGIKKVLGEIPALNNADLSVVNLECVVATEGEQGIPKGEVSPSYYRARPEMLSVLFNAGVDIVTTANNHCGDYGATALLEQEFWLNTTGIGYTGSGETFEEALTPIIRPAGNINVAIFSLDASQPRFAAGPTNAGCAYLPLSIPDLWIDTLKPRIAAARKKAHVILVAVHWEANRELYPSSKQIAVAHRIIEAGADGVLGSSTHNLQGIEIYRERPIIHDAGDLLFDAVRNSLADSGIFRLQLSTSGIEQITFVPVGVGFGFSRQLSGRAAGELSEKFSNICLSLGTRLHLHRDGSATLRLTPPERTTEKLPTLSPTTHQQDRILAKRPPKPQWQVASVPADARIAPLKIGPLVLLGVRFYPRELKSRQTLWVESFWSAENKVHEDFRLDFQAIPDIPTSMPTWGRFMDHDPCDWQLPTSEWNPGIIYRDLYGLRAPASQDLIETDLQLHIGLISNQTQIKPIPVIGMITRQDFSTYKKRQNRRIPEYRTVFPSSIYHHPPGQTWNAAQLTDITGGTWLVPPPNNWFVRSVISDSRFIEQLSGPILFAAHTNLDRSHHERSENVSAKFWDSHKEVPTFAHQLAGAIVSRPVEGLPKNLPVLKVDDPIKAIMELGFAARERFDGEVIAITGTAGKSATLKMIGEMLDPREKVLTSPKNYNSRVNATSILANLNKDHEIAIIEIAQSALRIKSNPITHRIKPTISLITDIDISQTSQMEKSIEDTAKCKSRIYNGLSGSAIAIVGEHLHCFDYVLKEAKKYARRVIRFGESPQAEIRITKIHTDEFGSQVSLKLSNRKIMIRIPAPSISMLHNAVSAIAVVYALNGNIDEAARRLGEISLNQATYNT</sequence>
<evidence type="ECO:0000313" key="3">
    <source>
        <dbReference type="EMBL" id="MFA0789818.1"/>
    </source>
</evidence>
<dbReference type="SMART" id="SM00854">
    <property type="entry name" value="PGA_cap"/>
    <property type="match status" value="1"/>
</dbReference>
<dbReference type="InterPro" id="IPR052169">
    <property type="entry name" value="CW_Biosynth-Accessory"/>
</dbReference>
<dbReference type="InterPro" id="IPR036565">
    <property type="entry name" value="Mur-like_cat_sf"/>
</dbReference>
<dbReference type="RefSeq" id="WP_371842765.1">
    <property type="nucleotide sequence ID" value="NZ_JBGMEL010000003.1"/>
</dbReference>
<protein>
    <submittedName>
        <fullName evidence="3">CapA family protein</fullName>
    </submittedName>
</protein>
<dbReference type="PANTHER" id="PTHR33393:SF13">
    <property type="entry name" value="PGA BIOSYNTHESIS PROTEIN CAPA"/>
    <property type="match status" value="1"/>
</dbReference>
<name>A0ABV4NK56_9GAMM</name>
<evidence type="ECO:0000259" key="2">
    <source>
        <dbReference type="SMART" id="SM00854"/>
    </source>
</evidence>
<comment type="caution">
    <text evidence="3">The sequence shown here is derived from an EMBL/GenBank/DDBJ whole genome shotgun (WGS) entry which is preliminary data.</text>
</comment>
<accession>A0ABV4NK56</accession>
<dbReference type="CDD" id="cd07381">
    <property type="entry name" value="MPP_CapA"/>
    <property type="match status" value="1"/>
</dbReference>
<dbReference type="InterPro" id="IPR019079">
    <property type="entry name" value="Capsule_synth_CapA"/>
</dbReference>
<dbReference type="InterPro" id="IPR008928">
    <property type="entry name" value="6-hairpin_glycosidase_sf"/>
</dbReference>
<dbReference type="Pfam" id="PF08245">
    <property type="entry name" value="Mur_ligase_M"/>
    <property type="match status" value="1"/>
</dbReference>
<dbReference type="PANTHER" id="PTHR33393">
    <property type="entry name" value="POLYGLUTAMINE SYNTHESIS ACCESSORY PROTEIN RV0574C-RELATED"/>
    <property type="match status" value="1"/>
</dbReference>
<proteinExistence type="inferred from homology"/>
<evidence type="ECO:0000256" key="1">
    <source>
        <dbReference type="ARBA" id="ARBA00005662"/>
    </source>
</evidence>
<dbReference type="SUPFAM" id="SSF53623">
    <property type="entry name" value="MurD-like peptide ligases, catalytic domain"/>
    <property type="match status" value="1"/>
</dbReference>
<dbReference type="Gene3D" id="3.40.1190.10">
    <property type="entry name" value="Mur-like, catalytic domain"/>
    <property type="match status" value="1"/>
</dbReference>
<evidence type="ECO:0000313" key="4">
    <source>
        <dbReference type="Proteomes" id="UP001569414"/>
    </source>
</evidence>
<comment type="similarity">
    <text evidence="1">Belongs to the CapA family.</text>
</comment>
<dbReference type="EMBL" id="JBGMEL010000003">
    <property type="protein sequence ID" value="MFA0789818.1"/>
    <property type="molecule type" value="Genomic_DNA"/>
</dbReference>
<organism evidence="3 4">
    <name type="scientific">Microbulbifer echini</name>
    <dbReference type="NCBI Taxonomy" id="1529067"/>
    <lineage>
        <taxon>Bacteria</taxon>
        <taxon>Pseudomonadati</taxon>
        <taxon>Pseudomonadota</taxon>
        <taxon>Gammaproteobacteria</taxon>
        <taxon>Cellvibrionales</taxon>
        <taxon>Microbulbiferaceae</taxon>
        <taxon>Microbulbifer</taxon>
    </lineage>
</organism>
<feature type="domain" description="Capsule synthesis protein CapA" evidence="2">
    <location>
        <begin position="582"/>
        <end position="829"/>
    </location>
</feature>
<dbReference type="Proteomes" id="UP001569414">
    <property type="component" value="Unassembled WGS sequence"/>
</dbReference>
<dbReference type="InterPro" id="IPR013221">
    <property type="entry name" value="Mur_ligase_cen"/>
</dbReference>